<dbReference type="InterPro" id="IPR007267">
    <property type="entry name" value="GtrA_DPMS_TM"/>
</dbReference>
<dbReference type="GO" id="GO:0005886">
    <property type="term" value="C:plasma membrane"/>
    <property type="evidence" value="ECO:0007669"/>
    <property type="project" value="TreeGrafter"/>
</dbReference>
<accession>A0AAW4Y2H0</accession>
<comment type="similarity">
    <text evidence="2">Belongs to the GtrA family.</text>
</comment>
<evidence type="ECO:0000259" key="7">
    <source>
        <dbReference type="Pfam" id="PF04138"/>
    </source>
</evidence>
<evidence type="ECO:0000256" key="4">
    <source>
        <dbReference type="ARBA" id="ARBA00022989"/>
    </source>
</evidence>
<feature type="transmembrane region" description="Helical" evidence="6">
    <location>
        <begin position="100"/>
        <end position="118"/>
    </location>
</feature>
<reference evidence="8 9" key="1">
    <citation type="submission" date="2021-11" db="EMBL/GenBank/DDBJ databases">
        <title>Genome sequence.</title>
        <authorList>
            <person name="Sun Q."/>
        </authorList>
    </citation>
    <scope>NUCLEOTIDE SEQUENCE [LARGE SCALE GENOMIC DNA]</scope>
    <source>
        <strain evidence="8 9">KCTC 12005</strain>
    </source>
</reference>
<protein>
    <submittedName>
        <fullName evidence="8">GtrA family protein</fullName>
    </submittedName>
</protein>
<dbReference type="AlphaFoldDB" id="A0AAW4Y2H0"/>
<evidence type="ECO:0000256" key="3">
    <source>
        <dbReference type="ARBA" id="ARBA00022692"/>
    </source>
</evidence>
<feature type="transmembrane region" description="Helical" evidence="6">
    <location>
        <begin position="71"/>
        <end position="94"/>
    </location>
</feature>
<dbReference type="Pfam" id="PF04138">
    <property type="entry name" value="GtrA_DPMS_TM"/>
    <property type="match status" value="1"/>
</dbReference>
<dbReference type="Proteomes" id="UP001199260">
    <property type="component" value="Unassembled WGS sequence"/>
</dbReference>
<keyword evidence="3 6" id="KW-0812">Transmembrane</keyword>
<keyword evidence="4 6" id="KW-1133">Transmembrane helix</keyword>
<evidence type="ECO:0000256" key="2">
    <source>
        <dbReference type="ARBA" id="ARBA00009399"/>
    </source>
</evidence>
<dbReference type="PANTHER" id="PTHR38459:SF1">
    <property type="entry name" value="PROPHAGE BACTOPRENOL-LINKED GLUCOSE TRANSLOCASE HOMOLOG"/>
    <property type="match status" value="1"/>
</dbReference>
<keyword evidence="5 6" id="KW-0472">Membrane</keyword>
<dbReference type="RefSeq" id="WP_230779806.1">
    <property type="nucleotide sequence ID" value="NZ_JAJNCT010000030.1"/>
</dbReference>
<evidence type="ECO:0000256" key="5">
    <source>
        <dbReference type="ARBA" id="ARBA00023136"/>
    </source>
</evidence>
<proteinExistence type="inferred from homology"/>
<gene>
    <name evidence="8" type="ORF">LPW39_21045</name>
</gene>
<name>A0AAW4Y2H0_9BURK</name>
<feature type="transmembrane region" description="Helical" evidence="6">
    <location>
        <begin position="43"/>
        <end position="64"/>
    </location>
</feature>
<feature type="transmembrane region" description="Helical" evidence="6">
    <location>
        <begin position="12"/>
        <end position="37"/>
    </location>
</feature>
<evidence type="ECO:0000313" key="8">
    <source>
        <dbReference type="EMBL" id="MCD2167611.1"/>
    </source>
</evidence>
<evidence type="ECO:0000256" key="1">
    <source>
        <dbReference type="ARBA" id="ARBA00004141"/>
    </source>
</evidence>
<keyword evidence="9" id="KW-1185">Reference proteome</keyword>
<dbReference type="EMBL" id="JAJNCT010000030">
    <property type="protein sequence ID" value="MCD2167611.1"/>
    <property type="molecule type" value="Genomic_DNA"/>
</dbReference>
<dbReference type="InterPro" id="IPR051401">
    <property type="entry name" value="GtrA_CellWall_Glycosyl"/>
</dbReference>
<dbReference type="PANTHER" id="PTHR38459">
    <property type="entry name" value="PROPHAGE BACTOPRENOL-LINKED GLUCOSE TRANSLOCASE HOMOLOG"/>
    <property type="match status" value="1"/>
</dbReference>
<evidence type="ECO:0000256" key="6">
    <source>
        <dbReference type="SAM" id="Phobius"/>
    </source>
</evidence>
<sequence>MKYLDGGVLSELLRFLIVGLFNTVFSFGIYFLCLYFGMNHWGANFFALLFGVVIGFRGNGVLVFRNYKTSLWLRFLLSWVVIYVLVSCIIGFIIDEGVDGALAGVCALPFSAIFSFLMQKYFVFRR</sequence>
<comment type="caution">
    <text evidence="8">The sequence shown here is derived from an EMBL/GenBank/DDBJ whole genome shotgun (WGS) entry which is preliminary data.</text>
</comment>
<comment type="subcellular location">
    <subcellularLocation>
        <location evidence="1">Membrane</location>
        <topology evidence="1">Multi-pass membrane protein</topology>
    </subcellularLocation>
</comment>
<dbReference type="GO" id="GO:0000271">
    <property type="term" value="P:polysaccharide biosynthetic process"/>
    <property type="evidence" value="ECO:0007669"/>
    <property type="project" value="InterPro"/>
</dbReference>
<organism evidence="8 9">
    <name type="scientific">Comamonas koreensis</name>
    <dbReference type="NCBI Taxonomy" id="160825"/>
    <lineage>
        <taxon>Bacteria</taxon>
        <taxon>Pseudomonadati</taxon>
        <taxon>Pseudomonadota</taxon>
        <taxon>Betaproteobacteria</taxon>
        <taxon>Burkholderiales</taxon>
        <taxon>Comamonadaceae</taxon>
        <taxon>Comamonas</taxon>
    </lineage>
</organism>
<feature type="domain" description="GtrA/DPMS transmembrane" evidence="7">
    <location>
        <begin position="14"/>
        <end position="124"/>
    </location>
</feature>
<evidence type="ECO:0000313" key="9">
    <source>
        <dbReference type="Proteomes" id="UP001199260"/>
    </source>
</evidence>